<dbReference type="STRING" id="985054.SAMN05444358_102152"/>
<reference evidence="5" key="1">
    <citation type="submission" date="2016-10" db="EMBL/GenBank/DDBJ databases">
        <authorList>
            <person name="Varghese N."/>
            <person name="Submissions S."/>
        </authorList>
    </citation>
    <scope>NUCLEOTIDE SEQUENCE [LARGE SCALE GENOMIC DNA]</scope>
    <source>
        <strain evidence="5">DSM 27839</strain>
    </source>
</reference>
<dbReference type="PROSITE" id="PS50005">
    <property type="entry name" value="TPR"/>
    <property type="match status" value="1"/>
</dbReference>
<dbReference type="Gene3D" id="1.25.40.10">
    <property type="entry name" value="Tetratricopeptide repeat domain"/>
    <property type="match status" value="3"/>
</dbReference>
<proteinExistence type="predicted"/>
<feature type="repeat" description="TPR" evidence="3">
    <location>
        <begin position="757"/>
        <end position="790"/>
    </location>
</feature>
<dbReference type="InterPro" id="IPR051012">
    <property type="entry name" value="CellSynth/LPSAsmb/PSIAsmb"/>
</dbReference>
<dbReference type="Proteomes" id="UP000183400">
    <property type="component" value="Unassembled WGS sequence"/>
</dbReference>
<evidence type="ECO:0000256" key="3">
    <source>
        <dbReference type="PROSITE-ProRule" id="PRU00339"/>
    </source>
</evidence>
<accession>A0A1H2Y3R5</accession>
<keyword evidence="2 3" id="KW-0802">TPR repeat</keyword>
<dbReference type="SUPFAM" id="SSF48452">
    <property type="entry name" value="TPR-like"/>
    <property type="match status" value="3"/>
</dbReference>
<protein>
    <submittedName>
        <fullName evidence="4">Flp pilus assembly protein TadD, contains TPR repeats</fullName>
    </submittedName>
</protein>
<evidence type="ECO:0000313" key="4">
    <source>
        <dbReference type="EMBL" id="SDW99766.1"/>
    </source>
</evidence>
<evidence type="ECO:0000256" key="2">
    <source>
        <dbReference type="ARBA" id="ARBA00022803"/>
    </source>
</evidence>
<dbReference type="InterPro" id="IPR011990">
    <property type="entry name" value="TPR-like_helical_dom_sf"/>
</dbReference>
<sequence>MLHRLSVLPLAVIITALFLTGCDDSKKRAERHYQSALELLEEGDVVRALVELRNVIKFDVEHKDGRLLYASMLAKTGEKQEAISQYLRVVEQNPDNVEARIPLTRLLLEFNAWEESIRHGRAARELAPENSDVVFLNAVLDFGEATQSGDTAALDAPKAIAESVLAENPSDRLAWRLLVNYDVTAGDFDRALRRIDEALTHLPDEYDLYVIRLNILTAQREDLAIGEALRAMTERFPEDLPARNMLLAWYMEQDDLAAAEAFLRKLAEAPEAGPIENLRIVDFLRQTQDSDSVRNELDRLIAENPEHNTYLATRAALDFEEGNSDAAIATMQELLDGAEASEETANLKVNLARMLFSTGDTPGAKALVDKVLSESQGHVEALKMRAAWQIEDDRPEDAILTLRAAQAGAPRDPGIMVLMGQAHERTGARELAGERYALAVEASGRASGESLRYAEFLLKSNRLDVAETVLTDALNVNPFDIDLLAAMGEILLRQQSWDRVTRVVWQLRAQGSPDGDAAADRIEAALLVSQRRTNEAVAFLSELVEADGNNIVALSNLIDALIQDNQVEEARATLNERLTQDPNNPNLRFIQAGLQIVEGDVDKAEQSYRALLTDFPSDVRALRQLSRILISQGREEELTAVINTAAAAEPDAFLPKYLRAGQLERLRDYEGAIEVYEELYLENSGNQIVANNLASLITTYRDDEESLSRAYAVARRLRGSDVPAYQDTYGWIAFRRGNLTEALDYLNSAASNLPGNPLVHYHLGETYAALGRNENAIEALTKAVELFGDQQVSQADRARELLSSLPSDE</sequence>
<evidence type="ECO:0000256" key="1">
    <source>
        <dbReference type="ARBA" id="ARBA00022737"/>
    </source>
</evidence>
<dbReference type="Pfam" id="PF13432">
    <property type="entry name" value="TPR_16"/>
    <property type="match status" value="3"/>
</dbReference>
<organism evidence="4 5">
    <name type="scientific">Ruegeria halocynthiae</name>
    <dbReference type="NCBI Taxonomy" id="985054"/>
    <lineage>
        <taxon>Bacteria</taxon>
        <taxon>Pseudomonadati</taxon>
        <taxon>Pseudomonadota</taxon>
        <taxon>Alphaproteobacteria</taxon>
        <taxon>Rhodobacterales</taxon>
        <taxon>Roseobacteraceae</taxon>
        <taxon>Ruegeria</taxon>
    </lineage>
</organism>
<keyword evidence="1" id="KW-0677">Repeat</keyword>
<dbReference type="SMART" id="SM00028">
    <property type="entry name" value="TPR"/>
    <property type="match status" value="7"/>
</dbReference>
<name>A0A1H2Y3R5_9RHOB</name>
<dbReference type="PANTHER" id="PTHR45586:SF1">
    <property type="entry name" value="LIPOPOLYSACCHARIDE ASSEMBLY PROTEIN B"/>
    <property type="match status" value="1"/>
</dbReference>
<keyword evidence="5" id="KW-1185">Reference proteome</keyword>
<dbReference type="RefSeq" id="WP_074736679.1">
    <property type="nucleotide sequence ID" value="NZ_FNNP01000002.1"/>
</dbReference>
<dbReference type="PANTHER" id="PTHR45586">
    <property type="entry name" value="TPR REPEAT-CONTAINING PROTEIN PA4667"/>
    <property type="match status" value="1"/>
</dbReference>
<dbReference type="PROSITE" id="PS51257">
    <property type="entry name" value="PROKAR_LIPOPROTEIN"/>
    <property type="match status" value="1"/>
</dbReference>
<dbReference type="AlphaFoldDB" id="A0A1H2Y3R5"/>
<dbReference type="Pfam" id="PF14559">
    <property type="entry name" value="TPR_19"/>
    <property type="match status" value="2"/>
</dbReference>
<dbReference type="OrthoDB" id="7637125at2"/>
<evidence type="ECO:0000313" key="5">
    <source>
        <dbReference type="Proteomes" id="UP000183400"/>
    </source>
</evidence>
<gene>
    <name evidence="4" type="ORF">SAMN05444358_102152</name>
</gene>
<dbReference type="EMBL" id="FNNP01000002">
    <property type="protein sequence ID" value="SDW99766.1"/>
    <property type="molecule type" value="Genomic_DNA"/>
</dbReference>
<dbReference type="InterPro" id="IPR019734">
    <property type="entry name" value="TPR_rpt"/>
</dbReference>